<dbReference type="RefSeq" id="WP_160819789.1">
    <property type="nucleotide sequence ID" value="NZ_JBHSXE010000001.1"/>
</dbReference>
<dbReference type="EMBL" id="JBHSXS010000001">
    <property type="protein sequence ID" value="MFC6878650.1"/>
    <property type="molecule type" value="Genomic_DNA"/>
</dbReference>
<gene>
    <name evidence="2" type="ORF">ACFQKB_02605</name>
</gene>
<dbReference type="Proteomes" id="UP001596380">
    <property type="component" value="Unassembled WGS sequence"/>
</dbReference>
<protein>
    <submittedName>
        <fullName evidence="2">Uncharacterized protein</fullName>
    </submittedName>
</protein>
<proteinExistence type="predicted"/>
<keyword evidence="1" id="KW-1133">Transmembrane helix</keyword>
<comment type="caution">
    <text evidence="2">The sequence shown here is derived from an EMBL/GenBank/DDBJ whole genome shotgun (WGS) entry which is preliminary data.</text>
</comment>
<organism evidence="2 3">
    <name type="scientific">Actinomadura yumaensis</name>
    <dbReference type="NCBI Taxonomy" id="111807"/>
    <lineage>
        <taxon>Bacteria</taxon>
        <taxon>Bacillati</taxon>
        <taxon>Actinomycetota</taxon>
        <taxon>Actinomycetes</taxon>
        <taxon>Streptosporangiales</taxon>
        <taxon>Thermomonosporaceae</taxon>
        <taxon>Actinomadura</taxon>
    </lineage>
</organism>
<keyword evidence="1" id="KW-0812">Transmembrane</keyword>
<feature type="transmembrane region" description="Helical" evidence="1">
    <location>
        <begin position="38"/>
        <end position="60"/>
    </location>
</feature>
<accession>A0ABW2CBW9</accession>
<evidence type="ECO:0000256" key="1">
    <source>
        <dbReference type="SAM" id="Phobius"/>
    </source>
</evidence>
<evidence type="ECO:0000313" key="3">
    <source>
        <dbReference type="Proteomes" id="UP001596380"/>
    </source>
</evidence>
<sequence length="62" mass="7102">MAYRRYAPRIGIVGLIYVIIGIFVAWDRGYITTSLIRWVVSALLAILLWFLVLLGVDLHIRA</sequence>
<keyword evidence="1" id="KW-0472">Membrane</keyword>
<name>A0ABW2CBW9_9ACTN</name>
<keyword evidence="3" id="KW-1185">Reference proteome</keyword>
<evidence type="ECO:0000313" key="2">
    <source>
        <dbReference type="EMBL" id="MFC6878650.1"/>
    </source>
</evidence>
<feature type="transmembrane region" description="Helical" evidence="1">
    <location>
        <begin position="7"/>
        <end position="26"/>
    </location>
</feature>
<reference evidence="3" key="1">
    <citation type="journal article" date="2019" name="Int. J. Syst. Evol. Microbiol.">
        <title>The Global Catalogue of Microorganisms (GCM) 10K type strain sequencing project: providing services to taxonomists for standard genome sequencing and annotation.</title>
        <authorList>
            <consortium name="The Broad Institute Genomics Platform"/>
            <consortium name="The Broad Institute Genome Sequencing Center for Infectious Disease"/>
            <person name="Wu L."/>
            <person name="Ma J."/>
        </authorList>
    </citation>
    <scope>NUCLEOTIDE SEQUENCE [LARGE SCALE GENOMIC DNA]</scope>
    <source>
        <strain evidence="3">JCM 3369</strain>
    </source>
</reference>